<dbReference type="EMBL" id="BKCJ010000033">
    <property type="protein sequence ID" value="GEU28964.1"/>
    <property type="molecule type" value="Genomic_DNA"/>
</dbReference>
<feature type="region of interest" description="Disordered" evidence="2">
    <location>
        <begin position="147"/>
        <end position="166"/>
    </location>
</feature>
<comment type="caution">
    <text evidence="4">The sequence shown here is derived from an EMBL/GenBank/DDBJ whole genome shotgun (WGS) entry which is preliminary data.</text>
</comment>
<accession>A0A699GGP9</accession>
<feature type="domain" description="Integrase catalytic" evidence="3">
    <location>
        <begin position="369"/>
        <end position="513"/>
    </location>
</feature>
<organism evidence="4">
    <name type="scientific">Tanacetum cinerariifolium</name>
    <name type="common">Dalmatian daisy</name>
    <name type="synonym">Chrysanthemum cinerariifolium</name>
    <dbReference type="NCBI Taxonomy" id="118510"/>
    <lineage>
        <taxon>Eukaryota</taxon>
        <taxon>Viridiplantae</taxon>
        <taxon>Streptophyta</taxon>
        <taxon>Embryophyta</taxon>
        <taxon>Tracheophyta</taxon>
        <taxon>Spermatophyta</taxon>
        <taxon>Magnoliopsida</taxon>
        <taxon>eudicotyledons</taxon>
        <taxon>Gunneridae</taxon>
        <taxon>Pentapetalae</taxon>
        <taxon>asterids</taxon>
        <taxon>campanulids</taxon>
        <taxon>Asterales</taxon>
        <taxon>Asteraceae</taxon>
        <taxon>Asteroideae</taxon>
        <taxon>Anthemideae</taxon>
        <taxon>Anthemidinae</taxon>
        <taxon>Tanacetum</taxon>
    </lineage>
</organism>
<dbReference type="PANTHER" id="PTHR37984">
    <property type="entry name" value="PROTEIN CBG26694"/>
    <property type="match status" value="1"/>
</dbReference>
<sequence length="513" mass="57587">MRTRNSYFLNNSSVTIPRRQNKRRTPNIVKPKLRTIIEMADNHTMKELLQAPTEGYGEAIVIPEINADHFEIKRNLLQLAWEQFKKMHRACPRHRFTELAQIDTFYNGLNDNDQDSLNAATSNLLSKTIREALQIIENKSKVRYSRNKPNVSRMNTTSRENASKTDDRIDKLADQISTLVDIFAKKVVTSAPVKAVEESYVTCGRTHAYSNFLNTDSNQPSVCVATGTYNQVAPQNRASNFMAPPGFAPGEMKAITTRSGVAYEGPSIPTPKKVVEQGTEETTDKEQTNFQGSTTHIQPIVTPILEPDTPKTLPKPNIPYPLRLNDQKLHEKATNQMSLLTDKDKLFELAKIPLNENCSTMLLKKLPKKLGDPGKFLIPCDFSGMDKLTEAPILVVPDWNLPFELMSDASDFTIGAVLGQLYTDHSALKYLLSKQDAKTRTPRAIISDHGTHFCNEKFAKVMSKYGVTHCLSTAYHPQTSGQVEVSNRGLKRILERTVGKNHASWSEKLDDAL</sequence>
<dbReference type="PROSITE" id="PS50994">
    <property type="entry name" value="INTEGRASE"/>
    <property type="match status" value="1"/>
</dbReference>
<dbReference type="GO" id="GO:0003964">
    <property type="term" value="F:RNA-directed DNA polymerase activity"/>
    <property type="evidence" value="ECO:0007669"/>
    <property type="project" value="UniProtKB-KW"/>
</dbReference>
<keyword evidence="4" id="KW-0548">Nucleotidyltransferase</keyword>
<dbReference type="InterPro" id="IPR012337">
    <property type="entry name" value="RNaseH-like_sf"/>
</dbReference>
<reference evidence="4" key="1">
    <citation type="journal article" date="2019" name="Sci. Rep.">
        <title>Draft genome of Tanacetum cinerariifolium, the natural source of mosquito coil.</title>
        <authorList>
            <person name="Yamashiro T."/>
            <person name="Shiraishi A."/>
            <person name="Satake H."/>
            <person name="Nakayama K."/>
        </authorList>
    </citation>
    <scope>NUCLEOTIDE SEQUENCE</scope>
</reference>
<dbReference type="InterPro" id="IPR050951">
    <property type="entry name" value="Retrovirus_Pol_polyprotein"/>
</dbReference>
<evidence type="ECO:0000259" key="3">
    <source>
        <dbReference type="PROSITE" id="PS50994"/>
    </source>
</evidence>
<dbReference type="InterPro" id="IPR036397">
    <property type="entry name" value="RNaseH_sf"/>
</dbReference>
<dbReference type="PANTHER" id="PTHR37984:SF5">
    <property type="entry name" value="PROTEIN NYNRIN-LIKE"/>
    <property type="match status" value="1"/>
</dbReference>
<dbReference type="GO" id="GO:0015074">
    <property type="term" value="P:DNA integration"/>
    <property type="evidence" value="ECO:0007669"/>
    <property type="project" value="InterPro"/>
</dbReference>
<dbReference type="Gene3D" id="3.30.420.10">
    <property type="entry name" value="Ribonuclease H-like superfamily/Ribonuclease H"/>
    <property type="match status" value="1"/>
</dbReference>
<dbReference type="Pfam" id="PF17919">
    <property type="entry name" value="RT_RNaseH_2"/>
    <property type="match status" value="1"/>
</dbReference>
<evidence type="ECO:0000313" key="4">
    <source>
        <dbReference type="EMBL" id="GEU28964.1"/>
    </source>
</evidence>
<dbReference type="GO" id="GO:0003676">
    <property type="term" value="F:nucleic acid binding"/>
    <property type="evidence" value="ECO:0007669"/>
    <property type="project" value="InterPro"/>
</dbReference>
<dbReference type="InterPro" id="IPR001584">
    <property type="entry name" value="Integrase_cat-core"/>
</dbReference>
<protein>
    <submittedName>
        <fullName evidence="4">Reverse transcriptase domain-containing protein</fullName>
    </submittedName>
</protein>
<dbReference type="AlphaFoldDB" id="A0A699GGP9"/>
<dbReference type="InterPro" id="IPR041577">
    <property type="entry name" value="RT_RNaseH_2"/>
</dbReference>
<keyword evidence="4" id="KW-0808">Transferase</keyword>
<name>A0A699GGP9_TANCI</name>
<gene>
    <name evidence="4" type="ORF">Tci_000942</name>
</gene>
<evidence type="ECO:0000256" key="1">
    <source>
        <dbReference type="ARBA" id="ARBA00023268"/>
    </source>
</evidence>
<dbReference type="SUPFAM" id="SSF53098">
    <property type="entry name" value="Ribonuclease H-like"/>
    <property type="match status" value="1"/>
</dbReference>
<keyword evidence="4" id="KW-0695">RNA-directed DNA polymerase</keyword>
<keyword evidence="1" id="KW-0511">Multifunctional enzyme</keyword>
<feature type="compositionally biased region" description="Polar residues" evidence="2">
    <location>
        <begin position="147"/>
        <end position="160"/>
    </location>
</feature>
<evidence type="ECO:0000256" key="2">
    <source>
        <dbReference type="SAM" id="MobiDB-lite"/>
    </source>
</evidence>
<proteinExistence type="predicted"/>